<dbReference type="Pfam" id="PF04231">
    <property type="entry name" value="Endonuclease_1"/>
    <property type="match status" value="1"/>
</dbReference>
<keyword evidence="3" id="KW-1185">Reference proteome</keyword>
<dbReference type="RefSeq" id="WP_148747741.1">
    <property type="nucleotide sequence ID" value="NZ_PJAI02000006.1"/>
</dbReference>
<accession>A0ABY3MXR7</accession>
<evidence type="ECO:0000313" key="2">
    <source>
        <dbReference type="EMBL" id="TYK66016.1"/>
    </source>
</evidence>
<dbReference type="SUPFAM" id="SSF54060">
    <property type="entry name" value="His-Me finger endonucleases"/>
    <property type="match status" value="1"/>
</dbReference>
<gene>
    <name evidence="2" type="ORF">CWS31_007010</name>
</gene>
<reference evidence="2 3" key="1">
    <citation type="submission" date="2019-08" db="EMBL/GenBank/DDBJ databases">
        <title>Microbe sample from Colwellia echini.</title>
        <authorList>
            <person name="Christiansen L."/>
            <person name="Pathiraja D."/>
            <person name="Schultz-Johansen M."/>
            <person name="Choi I.-G."/>
            <person name="Stougaard P."/>
        </authorList>
    </citation>
    <scope>NUCLEOTIDE SEQUENCE [LARGE SCALE GENOMIC DNA]</scope>
    <source>
        <strain evidence="2 3">A3</strain>
    </source>
</reference>
<comment type="similarity">
    <text evidence="1">Belongs to the EndA/NucM nuclease family.</text>
</comment>
<dbReference type="Proteomes" id="UP000815846">
    <property type="component" value="Unassembled WGS sequence"/>
</dbReference>
<proteinExistence type="inferred from homology"/>
<protein>
    <submittedName>
        <fullName evidence="2">Uncharacterized protein</fullName>
    </submittedName>
</protein>
<evidence type="ECO:0000313" key="3">
    <source>
        <dbReference type="Proteomes" id="UP000815846"/>
    </source>
</evidence>
<sequence>MIKEHNAQIPSNELTMYLYWDKLDPIYEWECIRNDRIAKGQGLGNSFVDEVCKVNLP</sequence>
<evidence type="ECO:0000256" key="1">
    <source>
        <dbReference type="ARBA" id="ARBA00006429"/>
    </source>
</evidence>
<name>A0ABY3MXR7_9GAMM</name>
<dbReference type="InterPro" id="IPR044925">
    <property type="entry name" value="His-Me_finger_sf"/>
</dbReference>
<dbReference type="InterPro" id="IPR007346">
    <property type="entry name" value="Endonuclease-I"/>
</dbReference>
<dbReference type="EMBL" id="PJAI02000006">
    <property type="protein sequence ID" value="TYK66016.1"/>
    <property type="molecule type" value="Genomic_DNA"/>
</dbReference>
<comment type="caution">
    <text evidence="2">The sequence shown here is derived from an EMBL/GenBank/DDBJ whole genome shotgun (WGS) entry which is preliminary data.</text>
</comment>
<organism evidence="2 3">
    <name type="scientific">Colwellia echini</name>
    <dbReference type="NCBI Taxonomy" id="1982103"/>
    <lineage>
        <taxon>Bacteria</taxon>
        <taxon>Pseudomonadati</taxon>
        <taxon>Pseudomonadota</taxon>
        <taxon>Gammaproteobacteria</taxon>
        <taxon>Alteromonadales</taxon>
        <taxon>Colwelliaceae</taxon>
        <taxon>Colwellia</taxon>
    </lineage>
</organism>